<name>A0A1Q9D6E2_SYMMI</name>
<gene>
    <name evidence="7" type="primary">APX3</name>
    <name evidence="7" type="ORF">AK812_SmicGene27665</name>
</gene>
<keyword evidence="2" id="KW-0349">Heme</keyword>
<keyword evidence="6" id="KW-0732">Signal</keyword>
<feature type="signal peptide" evidence="6">
    <location>
        <begin position="1"/>
        <end position="19"/>
    </location>
</feature>
<proteinExistence type="predicted"/>
<dbReference type="OrthoDB" id="2859658at2759"/>
<dbReference type="GO" id="GO:0000302">
    <property type="term" value="P:response to reactive oxygen species"/>
    <property type="evidence" value="ECO:0007669"/>
    <property type="project" value="TreeGrafter"/>
</dbReference>
<evidence type="ECO:0000256" key="3">
    <source>
        <dbReference type="ARBA" id="ARBA00022723"/>
    </source>
</evidence>
<dbReference type="InterPro" id="IPR002207">
    <property type="entry name" value="Peroxidase_I"/>
</dbReference>
<dbReference type="PANTHER" id="PTHR31356">
    <property type="entry name" value="THYLAKOID LUMENAL 29 KDA PROTEIN, CHLOROPLASTIC-RELATED"/>
    <property type="match status" value="1"/>
</dbReference>
<dbReference type="GO" id="GO:0034599">
    <property type="term" value="P:cellular response to oxidative stress"/>
    <property type="evidence" value="ECO:0007669"/>
    <property type="project" value="InterPro"/>
</dbReference>
<sequence length="394" mass="42772">MRCVRLLAAPAIGIPCLGGLRLTLCRCLNYDHLVADLEKLISAKNCGPIMSGAQPGSVFPGMMLVSSTALAFAAMNLSSCTGCAQSVLIFVVYVQLLLCAGTGADGCPNAAMRLAGLTDEAVDENPYVDDAQNVRGTDGDKDANHIRGIFGPKGFEDRDMVALSGAHTDKLLFDNSYFKDLLQKPWTKDMALVEDPAFKQHVERYAADQKSWFDDFAKACVQHVVKITQGGVDAAPSVPDSPMGNTQPQPFEDIRAWKMSCCQSSDTSPDAAAEAMPAMDVPTVSGGNTAQDSITEVNGIKGNVALMLEKCKADQTLEQLQKDVKKSASTDRSKWLEDLASSGEWKSIKALRRGRITNQGRVRTTDGELVSSDLRQRHRLSTWNKHNGEFDQRH</sequence>
<comment type="caution">
    <text evidence="7">The sequence shown here is derived from an EMBL/GenBank/DDBJ whole genome shotgun (WGS) entry which is preliminary data.</text>
</comment>
<feature type="chain" id="PRO_5012683533" evidence="6">
    <location>
        <begin position="20"/>
        <end position="394"/>
    </location>
</feature>
<reference evidence="7 8" key="1">
    <citation type="submission" date="2016-02" db="EMBL/GenBank/DDBJ databases">
        <title>Genome analysis of coral dinoflagellate symbionts highlights evolutionary adaptations to a symbiotic lifestyle.</title>
        <authorList>
            <person name="Aranda M."/>
            <person name="Li Y."/>
            <person name="Liew Y.J."/>
            <person name="Baumgarten S."/>
            <person name="Simakov O."/>
            <person name="Wilson M."/>
            <person name="Piel J."/>
            <person name="Ashoor H."/>
            <person name="Bougouffa S."/>
            <person name="Bajic V.B."/>
            <person name="Ryu T."/>
            <person name="Ravasi T."/>
            <person name="Bayer T."/>
            <person name="Micklem G."/>
            <person name="Kim H."/>
            <person name="Bhak J."/>
            <person name="Lajeunesse T.C."/>
            <person name="Voolstra C.R."/>
        </authorList>
    </citation>
    <scope>NUCLEOTIDE SEQUENCE [LARGE SCALE GENOMIC DNA]</scope>
    <source>
        <strain evidence="7 8">CCMP2467</strain>
    </source>
</reference>
<dbReference type="InterPro" id="IPR044831">
    <property type="entry name" value="Ccp1-like"/>
</dbReference>
<evidence type="ECO:0000313" key="8">
    <source>
        <dbReference type="Proteomes" id="UP000186817"/>
    </source>
</evidence>
<evidence type="ECO:0000256" key="4">
    <source>
        <dbReference type="ARBA" id="ARBA00023002"/>
    </source>
</evidence>
<keyword evidence="5" id="KW-0408">Iron</keyword>
<dbReference type="PANTHER" id="PTHR31356:SF36">
    <property type="entry name" value="L-ASCORBATE PEROXIDASE 3"/>
    <property type="match status" value="1"/>
</dbReference>
<dbReference type="PRINTS" id="PR00459">
    <property type="entry name" value="ASPEROXIDASE"/>
</dbReference>
<dbReference type="AlphaFoldDB" id="A0A1Q9D6E2"/>
<accession>A0A1Q9D6E2</accession>
<keyword evidence="4" id="KW-0560">Oxidoreductase</keyword>
<evidence type="ECO:0000256" key="1">
    <source>
        <dbReference type="ARBA" id="ARBA00022559"/>
    </source>
</evidence>
<evidence type="ECO:0000313" key="7">
    <source>
        <dbReference type="EMBL" id="OLP90738.1"/>
    </source>
</evidence>
<keyword evidence="3" id="KW-0479">Metal-binding</keyword>
<dbReference type="GO" id="GO:0020037">
    <property type="term" value="F:heme binding"/>
    <property type="evidence" value="ECO:0007669"/>
    <property type="project" value="InterPro"/>
</dbReference>
<dbReference type="GO" id="GO:0046872">
    <property type="term" value="F:metal ion binding"/>
    <property type="evidence" value="ECO:0007669"/>
    <property type="project" value="UniProtKB-KW"/>
</dbReference>
<keyword evidence="1 7" id="KW-0575">Peroxidase</keyword>
<keyword evidence="8" id="KW-1185">Reference proteome</keyword>
<evidence type="ECO:0000256" key="5">
    <source>
        <dbReference type="ARBA" id="ARBA00023004"/>
    </source>
</evidence>
<dbReference type="SUPFAM" id="SSF48113">
    <property type="entry name" value="Heme-dependent peroxidases"/>
    <property type="match status" value="1"/>
</dbReference>
<organism evidence="7 8">
    <name type="scientific">Symbiodinium microadriaticum</name>
    <name type="common">Dinoflagellate</name>
    <name type="synonym">Zooxanthella microadriatica</name>
    <dbReference type="NCBI Taxonomy" id="2951"/>
    <lineage>
        <taxon>Eukaryota</taxon>
        <taxon>Sar</taxon>
        <taxon>Alveolata</taxon>
        <taxon>Dinophyceae</taxon>
        <taxon>Suessiales</taxon>
        <taxon>Symbiodiniaceae</taxon>
        <taxon>Symbiodinium</taxon>
    </lineage>
</organism>
<evidence type="ECO:0000256" key="6">
    <source>
        <dbReference type="SAM" id="SignalP"/>
    </source>
</evidence>
<dbReference type="GO" id="GO:0004601">
    <property type="term" value="F:peroxidase activity"/>
    <property type="evidence" value="ECO:0007669"/>
    <property type="project" value="UniProtKB-KW"/>
</dbReference>
<dbReference type="Gene3D" id="1.10.420.10">
    <property type="entry name" value="Peroxidase, domain 2"/>
    <property type="match status" value="2"/>
</dbReference>
<protein>
    <submittedName>
        <fullName evidence="7">Putative L-ascorbate peroxidase 3</fullName>
    </submittedName>
</protein>
<evidence type="ECO:0000256" key="2">
    <source>
        <dbReference type="ARBA" id="ARBA00022617"/>
    </source>
</evidence>
<dbReference type="Proteomes" id="UP000186817">
    <property type="component" value="Unassembled WGS sequence"/>
</dbReference>
<dbReference type="InterPro" id="IPR010255">
    <property type="entry name" value="Haem_peroxidase_sf"/>
</dbReference>
<dbReference type="EMBL" id="LSRX01000697">
    <property type="protein sequence ID" value="OLP90738.1"/>
    <property type="molecule type" value="Genomic_DNA"/>
</dbReference>
<dbReference type="GO" id="GO:0042744">
    <property type="term" value="P:hydrogen peroxide catabolic process"/>
    <property type="evidence" value="ECO:0007669"/>
    <property type="project" value="TreeGrafter"/>
</dbReference>